<evidence type="ECO:0000313" key="3">
    <source>
        <dbReference type="Proteomes" id="UP000827092"/>
    </source>
</evidence>
<accession>A0AAV6VJ61</accession>
<dbReference type="AlphaFoldDB" id="A0AAV6VJ61"/>
<feature type="region of interest" description="Disordered" evidence="1">
    <location>
        <begin position="1"/>
        <end position="37"/>
    </location>
</feature>
<gene>
    <name evidence="2" type="ORF">JTE90_027555</name>
</gene>
<protein>
    <submittedName>
        <fullName evidence="2">Uncharacterized protein</fullName>
    </submittedName>
</protein>
<reference evidence="2 3" key="1">
    <citation type="journal article" date="2022" name="Nat. Ecol. Evol.">
        <title>A masculinizing supergene underlies an exaggerated male reproductive morph in a spider.</title>
        <authorList>
            <person name="Hendrickx F."/>
            <person name="De Corte Z."/>
            <person name="Sonet G."/>
            <person name="Van Belleghem S.M."/>
            <person name="Kostlbacher S."/>
            <person name="Vangestel C."/>
        </authorList>
    </citation>
    <scope>NUCLEOTIDE SEQUENCE [LARGE SCALE GENOMIC DNA]</scope>
    <source>
        <strain evidence="2">W744_W776</strain>
    </source>
</reference>
<feature type="compositionally biased region" description="Basic and acidic residues" evidence="1">
    <location>
        <begin position="1"/>
        <end position="11"/>
    </location>
</feature>
<keyword evidence="3" id="KW-1185">Reference proteome</keyword>
<dbReference type="Proteomes" id="UP000827092">
    <property type="component" value="Unassembled WGS sequence"/>
</dbReference>
<organism evidence="2 3">
    <name type="scientific">Oedothorax gibbosus</name>
    <dbReference type="NCBI Taxonomy" id="931172"/>
    <lineage>
        <taxon>Eukaryota</taxon>
        <taxon>Metazoa</taxon>
        <taxon>Ecdysozoa</taxon>
        <taxon>Arthropoda</taxon>
        <taxon>Chelicerata</taxon>
        <taxon>Arachnida</taxon>
        <taxon>Araneae</taxon>
        <taxon>Araneomorphae</taxon>
        <taxon>Entelegynae</taxon>
        <taxon>Araneoidea</taxon>
        <taxon>Linyphiidae</taxon>
        <taxon>Erigoninae</taxon>
        <taxon>Oedothorax</taxon>
    </lineage>
</organism>
<evidence type="ECO:0000313" key="2">
    <source>
        <dbReference type="EMBL" id="KAG8196842.1"/>
    </source>
</evidence>
<comment type="caution">
    <text evidence="2">The sequence shown here is derived from an EMBL/GenBank/DDBJ whole genome shotgun (WGS) entry which is preliminary data.</text>
</comment>
<dbReference type="EMBL" id="JAFNEN010000063">
    <property type="protein sequence ID" value="KAG8196842.1"/>
    <property type="molecule type" value="Genomic_DNA"/>
</dbReference>
<evidence type="ECO:0000256" key="1">
    <source>
        <dbReference type="SAM" id="MobiDB-lite"/>
    </source>
</evidence>
<proteinExistence type="predicted"/>
<name>A0AAV6VJ61_9ARAC</name>
<sequence length="99" mass="11656">MQLQQLEDKPQQDQMVADPDLRHENDSKFSSTRHFHPSDCCNDTSARDYHEPDKGKELVNLTDRHKLQSTAILNLDTVLWIFLMKEKSWLTSRILTIFN</sequence>